<organism evidence="2 3">
    <name type="scientific">Stereum hirsutum (strain FP-91666)</name>
    <name type="common">White-rot fungus</name>
    <dbReference type="NCBI Taxonomy" id="721885"/>
    <lineage>
        <taxon>Eukaryota</taxon>
        <taxon>Fungi</taxon>
        <taxon>Dikarya</taxon>
        <taxon>Basidiomycota</taxon>
        <taxon>Agaricomycotina</taxon>
        <taxon>Agaricomycetes</taxon>
        <taxon>Russulales</taxon>
        <taxon>Stereaceae</taxon>
        <taxon>Stereum</taxon>
    </lineage>
</organism>
<evidence type="ECO:0000256" key="1">
    <source>
        <dbReference type="SAM" id="MobiDB-lite"/>
    </source>
</evidence>
<proteinExistence type="predicted"/>
<feature type="compositionally biased region" description="Basic and acidic residues" evidence="1">
    <location>
        <begin position="2252"/>
        <end position="2272"/>
    </location>
</feature>
<feature type="region of interest" description="Disordered" evidence="1">
    <location>
        <begin position="477"/>
        <end position="520"/>
    </location>
</feature>
<feature type="compositionally biased region" description="Low complexity" evidence="1">
    <location>
        <begin position="754"/>
        <end position="766"/>
    </location>
</feature>
<feature type="compositionally biased region" description="Low complexity" evidence="1">
    <location>
        <begin position="717"/>
        <end position="737"/>
    </location>
</feature>
<sequence length="2651" mass="293554">MTWNNKILEANKGLQKEIMEADQSSPRKNLRANMAVLQAIPMLTDAIQSDGSLLEWMTPQGGADNSFSDDSVSDEPTIAESVARQLDEWDTDGIFRTKTSRYTSWLTLGLSQSIPATPTDVYMNCSPQSYNRMARIFWGHMLFDLIAYHAGFRKNQPHSVPVKKPELNKLLQREGVKPLFTFLTSWIARLDEMFPQNSDTAPSTCYAPSKQVQNASWFSTQHSPVTKPTEPYNSVRPANADGATGTSHHALIVHTPAPIFEFFDPEAHTITQSILKISPHGSLASRASRDTHILHDIWKRDKSLMIPNALNNISLAATALSLLLHGDLDSEQSASAVKEALAKRYELIRDDPDQKWDPQTFLDNRGPDMILQTLLVALHVSPLLLLGPAACTTNNRASWLVLFSLRVVLGNPWKPPLVQFMEDAVWRAVLMVYLGGRVDDAFAELHATWCSAWLRHNHPRDIDASTWFKDFNIPVTSESEEVEDRQKGKQQGDRPDGSPLEDGPDEAEEDTVPPSHDPEFVGWLERVNSGFEMRQAGDPDADKRLYEIFKGMQSVKQEAADDIQPKKNVPQAVPTSPTPPNATMSRAPPSETIATHNPPTDSAEKQGTTTNSLPFKSSPKKPDAMSSASVPPATSGTGVVESKLPAPAPSASARIPSGPISSAPASIPSASSAHIPSSPSVLASRSPNKPCAISSTAVAPTTSGPNVTGLNLPAPAPSASAPCLPVSSTSTVATSSSRNNPSDAVSASNPAGAISSLPSSITRPSSGDNLSSTVPVSSSLKNSHGLSAASVPPAGNSSLPQSQPLAKVCWICEQAPSHPPNECPIVQEGADAINFRMVEYQGREYYPDRVTRLAAILKEAREKEATGRSAPNAPIVSNPCAETQTQHLVADGQDLDGDVVMQDAPVPVGPPTNVPPPGITSDLNQHPNIQPNNPPEPRISATVHPSVPMSHPAPVIDDEAYSLTFRGEPYPLPSGSPKLYIGPTSGVLPIFHEHSVVQKLFDIKNILLGSLHQKYRGLDAQQAVDDIVADAMFQQLEEIVFDDDYSSRALAWALWYTGIVHLMRYLVCTMKREEDSTRRQLCRRAAQLHRRFDLELKSAARASKLDTDPSDPLLDCVTHAAEEQLWIGFRPFPVAEHVRETEHSRRMDAQIAQWISLSPEMRPAQPATSSVAVSNTALPAQSSKASGEGYSNRVVELDIGGDSGFSSHQHAETPEAGVTVQGAPTAASSTSQGASVNPLGASEAPPNAAGVVPKTADQEKAQAGTDHARPGQLQTGGGKDGTLGPHLDVPRASADRVGERVTSSPQHAVHTGSDCVPYDRHMSVPLDLQVSVDRRRTDWIPVNLKAMTARSYPPWHPASRVDPTVLGVQSDLERDTDRIRATSVPMDLEASLRIPQLTWLANHVSVAPADTTGAILDDMRGEERDAEPDIDKEPRYPSRNVARPNYREITGGTAGHATSAKRARKGATSGTAEQGEHEFSPDPRPWPSKRIRLTREPSEDEEDFIPPPEPGPYYYKRFRVDKVTDGELIEFIPHPSCARMEVYIWKQLWDSLNHPVTGSIVDWDHSGVPKPLHLHPYSRRNSTEYDPSEPLQSCIFVTPWSEYLQLPCEEIQAVFSQRHILVYEVPHSHVWDWSLFCIDRVNSILAWLQIQSMENRDRQGRLRRQTHTWYSSKTVYETVPPKRKEDTHKEANGLSLNALSCLKPRTMLEHPPRFLDLANDRTAMEAYDSVYERMPTEVPNGHLSWAIMSSPNVVSRVHVDTTGLATVSLPLTGEKWWAVAHPRPEFAEELSETRTGLFRDFKEYHIDERYRWEAVSLGKFTAFAVGLTSLFPSFMRPCTPHYVLTSEESIVSGAHFYASATLKASCCGAVHALLADNMITNTSHPELLPQLASFNFWFNLLQYQLPRHPARVFLHPDRGVRHLLGCIAVFWRTLDYRSYFQSARRDNDGGEKETDGDENEATPALRENWKDEFAFGADHKHSMRAFGRAFARYILFASADATPVIRDRSRHSKPPRIGSLETEAVVNELGWLPYRVRFPIAQLCHFALAVMAERVRLDKKVHGEIPVHCLRYWLVEDIRDFLGDYVALLVQLWLSQIEEAVAYGEDVFSDLLQKDVEWEPLPKYDYRGFWYTAQTSHASHPQKLPGPCVLQTVTHKFQWTKWVKVREKNDGLDDDPLSDGEATEDEMQQEKELRDRARKAKRKNAKKRTQEEKQAVKEAEEQQARRDEKQRLRSEHDADGETVIFNDDEMEQVERPDVGEGMVRSDGKRAGDDYLPDSDPPSDDDEMMGTFSGGHDGVRGTDDDDERGVGEEDKEMRSGGEGEEEDAEGEDDEEMMSRNGGGAEGDDDEEMMSGNGGGAEGEDHEEMMPGNGGDVDMDARDTSHASHPQKLPGPCVLQTVTHKFQWTKWVKVREKNDGLDDDPLSDGEATEDEMQQEKELRDRARKAKRKNAKKRTQEEKQAVKEAEEQQARRDEKQRLRSEHGADGETVIFNDDEMEQVERPDVGEGMVRSDGKRAGDDYLPDSDPPSDDDEMMGTFSGGHDGVRGTDDDDERGVGEEDKEMRSGGEGEEEDAEGEDDEEMMSRNGGGAEGDDDEEMMSGNGGGAEGEDHEEMMPGNGGDVDMDARDVEEYEESEEFEEEDDDKDEDYVE</sequence>
<dbReference type="OrthoDB" id="3062275at2759"/>
<dbReference type="GeneID" id="18795995"/>
<feature type="region of interest" description="Disordered" evidence="1">
    <location>
        <begin position="1944"/>
        <end position="1963"/>
    </location>
</feature>
<protein>
    <recommendedName>
        <fullName evidence="4">JmjC domain-containing protein</fullName>
    </recommendedName>
</protein>
<feature type="compositionally biased region" description="Basic and acidic residues" evidence="1">
    <location>
        <begin position="2499"/>
        <end position="2519"/>
    </location>
</feature>
<feature type="compositionally biased region" description="Acidic residues" evidence="1">
    <location>
        <begin position="2274"/>
        <end position="2287"/>
    </location>
</feature>
<feature type="compositionally biased region" description="Acidic residues" evidence="1">
    <location>
        <begin position="2568"/>
        <end position="2581"/>
    </location>
</feature>
<feature type="compositionally biased region" description="Basic and acidic residues" evidence="1">
    <location>
        <begin position="2208"/>
        <end position="2239"/>
    </location>
</feature>
<feature type="compositionally biased region" description="Polar residues" evidence="1">
    <location>
        <begin position="767"/>
        <end position="785"/>
    </location>
</feature>
<feature type="compositionally biased region" description="Polar residues" evidence="1">
    <location>
        <begin position="626"/>
        <end position="637"/>
    </location>
</feature>
<feature type="compositionally biased region" description="Polar residues" evidence="1">
    <location>
        <begin position="681"/>
        <end position="709"/>
    </location>
</feature>
<feature type="region of interest" description="Disordered" evidence="1">
    <location>
        <begin position="1166"/>
        <end position="1189"/>
    </location>
</feature>
<feature type="compositionally biased region" description="Low complexity" evidence="1">
    <location>
        <begin position="649"/>
        <end position="680"/>
    </location>
</feature>
<feature type="region of interest" description="Disordered" evidence="1">
    <location>
        <begin position="1414"/>
        <end position="1490"/>
    </location>
</feature>
<feature type="compositionally biased region" description="Acidic residues" evidence="1">
    <location>
        <begin position="2630"/>
        <end position="2651"/>
    </location>
</feature>
<feature type="compositionally biased region" description="Basic and acidic residues" evidence="1">
    <location>
        <begin position="2296"/>
        <end position="2320"/>
    </location>
</feature>
<feature type="compositionally biased region" description="Acidic residues" evidence="1">
    <location>
        <begin position="2419"/>
        <end position="2434"/>
    </location>
</feature>
<dbReference type="RefSeq" id="XP_007311813.1">
    <property type="nucleotide sequence ID" value="XM_007311751.1"/>
</dbReference>
<gene>
    <name evidence="2" type="ORF">STEHIDRAFT_116805</name>
</gene>
<feature type="compositionally biased region" description="Acidic residues" evidence="1">
    <location>
        <begin position="2521"/>
        <end position="2534"/>
    </location>
</feature>
<feature type="compositionally biased region" description="Acidic residues" evidence="1">
    <location>
        <begin position="2172"/>
        <end position="2187"/>
    </location>
</feature>
<feature type="region of interest" description="Disordered" evidence="1">
    <location>
        <begin position="2170"/>
        <end position="2394"/>
    </location>
</feature>
<keyword evidence="3" id="KW-1185">Reference proteome</keyword>
<feature type="compositionally biased region" description="Basic residues" evidence="1">
    <location>
        <begin position="2443"/>
        <end position="2454"/>
    </location>
</feature>
<evidence type="ECO:0000313" key="3">
    <source>
        <dbReference type="Proteomes" id="UP000053927"/>
    </source>
</evidence>
<feature type="compositionally biased region" description="Basic residues" evidence="1">
    <location>
        <begin position="2196"/>
        <end position="2207"/>
    </location>
</feature>
<accession>R7RWD0</accession>
<dbReference type="EMBL" id="JH687413">
    <property type="protein sequence ID" value="EIM79085.1"/>
    <property type="molecule type" value="Genomic_DNA"/>
</dbReference>
<dbReference type="KEGG" id="shs:STEHIDRAFT_116805"/>
<feature type="compositionally biased region" description="Acidic residues" evidence="1">
    <location>
        <begin position="502"/>
        <end position="511"/>
    </location>
</feature>
<dbReference type="Proteomes" id="UP000053927">
    <property type="component" value="Unassembled WGS sequence"/>
</dbReference>
<feature type="compositionally biased region" description="Polar residues" evidence="1">
    <location>
        <begin position="738"/>
        <end position="749"/>
    </location>
</feature>
<dbReference type="eggNOG" id="ENOG502RV06">
    <property type="taxonomic scope" value="Eukaryota"/>
</dbReference>
<feature type="compositionally biased region" description="Basic and acidic residues" evidence="1">
    <location>
        <begin position="1944"/>
        <end position="1953"/>
    </location>
</feature>
<name>R7RWD0_STEHR</name>
<feature type="compositionally biased region" description="Acidic residues" evidence="1">
    <location>
        <begin position="2321"/>
        <end position="2334"/>
    </location>
</feature>
<feature type="compositionally biased region" description="Polar residues" evidence="1">
    <location>
        <begin position="1226"/>
        <end position="1235"/>
    </location>
</feature>
<feature type="compositionally biased region" description="Basic and acidic residues" evidence="1">
    <location>
        <begin position="2543"/>
        <end position="2567"/>
    </location>
</feature>
<feature type="compositionally biased region" description="Polar residues" evidence="1">
    <location>
        <begin position="1166"/>
        <end position="1185"/>
    </location>
</feature>
<feature type="region of interest" description="Disordered" evidence="1">
    <location>
        <begin position="557"/>
        <end position="799"/>
    </location>
</feature>
<feature type="region of interest" description="Disordered" evidence="1">
    <location>
        <begin position="2409"/>
        <end position="2651"/>
    </location>
</feature>
<feature type="compositionally biased region" description="Basic and acidic residues" evidence="1">
    <location>
        <begin position="2455"/>
        <end position="2486"/>
    </location>
</feature>
<reference evidence="3" key="1">
    <citation type="journal article" date="2012" name="Science">
        <title>The Paleozoic origin of enzymatic lignin decomposition reconstructed from 31 fungal genomes.</title>
        <authorList>
            <person name="Floudas D."/>
            <person name="Binder M."/>
            <person name="Riley R."/>
            <person name="Barry K."/>
            <person name="Blanchette R.A."/>
            <person name="Henrissat B."/>
            <person name="Martinez A.T."/>
            <person name="Otillar R."/>
            <person name="Spatafora J.W."/>
            <person name="Yadav J.S."/>
            <person name="Aerts A."/>
            <person name="Benoit I."/>
            <person name="Boyd A."/>
            <person name="Carlson A."/>
            <person name="Copeland A."/>
            <person name="Coutinho P.M."/>
            <person name="de Vries R.P."/>
            <person name="Ferreira P."/>
            <person name="Findley K."/>
            <person name="Foster B."/>
            <person name="Gaskell J."/>
            <person name="Glotzer D."/>
            <person name="Gorecki P."/>
            <person name="Heitman J."/>
            <person name="Hesse C."/>
            <person name="Hori C."/>
            <person name="Igarashi K."/>
            <person name="Jurgens J.A."/>
            <person name="Kallen N."/>
            <person name="Kersten P."/>
            <person name="Kohler A."/>
            <person name="Kuees U."/>
            <person name="Kumar T.K.A."/>
            <person name="Kuo A."/>
            <person name="LaButti K."/>
            <person name="Larrondo L.F."/>
            <person name="Lindquist E."/>
            <person name="Ling A."/>
            <person name="Lombard V."/>
            <person name="Lucas S."/>
            <person name="Lundell T."/>
            <person name="Martin R."/>
            <person name="McLaughlin D.J."/>
            <person name="Morgenstern I."/>
            <person name="Morin E."/>
            <person name="Murat C."/>
            <person name="Nagy L.G."/>
            <person name="Nolan M."/>
            <person name="Ohm R.A."/>
            <person name="Patyshakuliyeva A."/>
            <person name="Rokas A."/>
            <person name="Ruiz-Duenas F.J."/>
            <person name="Sabat G."/>
            <person name="Salamov A."/>
            <person name="Samejima M."/>
            <person name="Schmutz J."/>
            <person name="Slot J.C."/>
            <person name="St John F."/>
            <person name="Stenlid J."/>
            <person name="Sun H."/>
            <person name="Sun S."/>
            <person name="Syed K."/>
            <person name="Tsang A."/>
            <person name="Wiebenga A."/>
            <person name="Young D."/>
            <person name="Pisabarro A."/>
            <person name="Eastwood D.C."/>
            <person name="Martin F."/>
            <person name="Cullen D."/>
            <person name="Grigoriev I.V."/>
            <person name="Hibbett D.S."/>
        </authorList>
    </citation>
    <scope>NUCLEOTIDE SEQUENCE [LARGE SCALE GENOMIC DNA]</scope>
    <source>
        <strain evidence="3">FP-91666</strain>
    </source>
</reference>
<feature type="compositionally biased region" description="Polar residues" evidence="1">
    <location>
        <begin position="592"/>
        <end position="615"/>
    </location>
</feature>
<evidence type="ECO:0008006" key="4">
    <source>
        <dbReference type="Google" id="ProtNLM"/>
    </source>
</evidence>
<feature type="compositionally biased region" description="Basic and acidic residues" evidence="1">
    <location>
        <begin position="1417"/>
        <end position="1436"/>
    </location>
</feature>
<evidence type="ECO:0000313" key="2">
    <source>
        <dbReference type="EMBL" id="EIM79085.1"/>
    </source>
</evidence>
<feature type="region of interest" description="Disordered" evidence="1">
    <location>
        <begin position="1201"/>
        <end position="1285"/>
    </location>
</feature>
<feature type="compositionally biased region" description="Basic and acidic residues" evidence="1">
    <location>
        <begin position="484"/>
        <end position="496"/>
    </location>
</feature>